<sequence>MADEVIAPSHIGQFHITGGHINWPPAAGIGPVMPTRVLNVTLHAQSGSSIVTGDGTLIVTPPGKPSIYTRTHFQGTVHVRSYGVGKAFQIFALHGTPIARSVGTPFVSQLIIDLKTIWGPDGTATYTVETGGAEPSDVLIKDANVSVRWMVKESIPVLEE</sequence>
<organism evidence="1 3">
    <name type="scientific">Ralstonia solanacearum</name>
    <name type="common">Pseudomonas solanacearum</name>
    <dbReference type="NCBI Taxonomy" id="305"/>
    <lineage>
        <taxon>Bacteria</taxon>
        <taxon>Pseudomonadati</taxon>
        <taxon>Pseudomonadota</taxon>
        <taxon>Betaproteobacteria</taxon>
        <taxon>Burkholderiales</taxon>
        <taxon>Burkholderiaceae</taxon>
        <taxon>Ralstonia</taxon>
        <taxon>Ralstonia solanacearum species complex</taxon>
    </lineage>
</organism>
<dbReference type="EMBL" id="JAIVEX010000002">
    <property type="protein sequence ID" value="MDB0520958.1"/>
    <property type="molecule type" value="Genomic_DNA"/>
</dbReference>
<evidence type="ECO:0000313" key="2">
    <source>
        <dbReference type="EMBL" id="MDB0572937.1"/>
    </source>
</evidence>
<evidence type="ECO:0000313" key="3">
    <source>
        <dbReference type="Proteomes" id="UP001143674"/>
    </source>
</evidence>
<dbReference type="Proteomes" id="UP001144050">
    <property type="component" value="Unassembled WGS sequence"/>
</dbReference>
<evidence type="ECO:0000313" key="1">
    <source>
        <dbReference type="EMBL" id="MDB0520958.1"/>
    </source>
</evidence>
<dbReference type="Proteomes" id="UP001143674">
    <property type="component" value="Unassembled WGS sequence"/>
</dbReference>
<protein>
    <submittedName>
        <fullName evidence="1">Uncharacterized protein</fullName>
    </submittedName>
</protein>
<proteinExistence type="predicted"/>
<dbReference type="GeneID" id="61365122"/>
<comment type="caution">
    <text evidence="1">The sequence shown here is derived from an EMBL/GenBank/DDBJ whole genome shotgun (WGS) entry which is preliminary data.</text>
</comment>
<name>A0AAE3NEJ6_RALSL</name>
<reference evidence="1" key="1">
    <citation type="submission" date="2021-09" db="EMBL/GenBank/DDBJ databases">
        <title>Genomic analysis of Ralstonia spp.</title>
        <authorList>
            <person name="Aburjaile F."/>
            <person name="Ariute J.C."/>
            <person name="Pais A.K.L."/>
            <person name="Albuquerque G.M.R."/>
            <person name="Silva A.M.F."/>
            <person name="Brenig B."/>
            <person name="Azevedo V."/>
            <person name="Matiuzzi M."/>
            <person name="Ramos R."/>
            <person name="Goes-Neto A."/>
            <person name="Soares S."/>
            <person name="Iseppon A.M.B."/>
            <person name="Souza E."/>
            <person name="Gama M."/>
        </authorList>
    </citation>
    <scope>NUCLEOTIDE SEQUENCE</scope>
    <source>
        <strain evidence="1">B4</strain>
        <strain evidence="2">CCRMRs91</strain>
    </source>
</reference>
<gene>
    <name evidence="1" type="ORF">LBW55_04950</name>
    <name evidence="2" type="ORF">LBW59_19425</name>
</gene>
<dbReference type="AlphaFoldDB" id="A0AAE3NEJ6"/>
<dbReference type="RefSeq" id="WP_003276255.1">
    <property type="nucleotide sequence ID" value="NZ_CDLS01000001.1"/>
</dbReference>
<accession>A0AAE3NEJ6</accession>
<dbReference type="EMBL" id="JAIVFG010000038">
    <property type="protein sequence ID" value="MDB0572937.1"/>
    <property type="molecule type" value="Genomic_DNA"/>
</dbReference>